<dbReference type="PATRIC" id="fig|101510.16.peg.8230"/>
<geneLocation type="plasmid" evidence="1 2">
    <name>pRHL1</name>
</geneLocation>
<sequence>MTNKLKFFSREWCDAAIEAVNANEAFRAGLKDPLTFTNKMEFGVLGRDGVASHLESKEGKIVSWTPRTFDESELWMVVNGSLETWQTAAAGDVAGEKLLMTGQIKLAKGPVSGAIENAAALNVFLRTWGEIPTDWDV</sequence>
<evidence type="ECO:0000313" key="2">
    <source>
        <dbReference type="Proteomes" id="UP000008710"/>
    </source>
</evidence>
<dbReference type="OrthoDB" id="3788837at2"/>
<dbReference type="Gene3D" id="3.30.1050.10">
    <property type="entry name" value="SCP2 sterol-binding domain"/>
    <property type="match status" value="1"/>
</dbReference>
<keyword evidence="1" id="KW-0614">Plasmid</keyword>
<reference evidence="2" key="1">
    <citation type="journal article" date="2006" name="Proc. Natl. Acad. Sci. U.S.A.">
        <title>The complete genome of Rhodococcus sp. RHA1 provides insights into a catabolic powerhouse.</title>
        <authorList>
            <person name="McLeod M.P."/>
            <person name="Warren R.L."/>
            <person name="Hsiao W.W.L."/>
            <person name="Araki N."/>
            <person name="Myhre M."/>
            <person name="Fernandes C."/>
            <person name="Miyazawa D."/>
            <person name="Wong W."/>
            <person name="Lillquist A.L."/>
            <person name="Wang D."/>
            <person name="Dosanjh M."/>
            <person name="Hara H."/>
            <person name="Petrescu A."/>
            <person name="Morin R.D."/>
            <person name="Yang G."/>
            <person name="Stott J.M."/>
            <person name="Schein J.E."/>
            <person name="Shin H."/>
            <person name="Smailus D."/>
            <person name="Siddiqui A.S."/>
            <person name="Marra M.A."/>
            <person name="Jones S.J.M."/>
            <person name="Holt R."/>
            <person name="Brinkman F.S.L."/>
            <person name="Miyauchi K."/>
            <person name="Fukuda M."/>
            <person name="Davies J.E."/>
            <person name="Mohn W.W."/>
            <person name="Eltis L.D."/>
        </authorList>
    </citation>
    <scope>NUCLEOTIDE SEQUENCE [LARGE SCALE GENOMIC DNA]</scope>
    <source>
        <strain evidence="2">RHA1</strain>
    </source>
</reference>
<dbReference type="KEGG" id="rha:RHA1_ro08936"/>
<dbReference type="RefSeq" id="WP_011599658.1">
    <property type="nucleotide sequence ID" value="NC_008269.1"/>
</dbReference>
<gene>
    <name evidence="1" type="ordered locus">RHA1_ro08936</name>
</gene>
<evidence type="ECO:0000313" key="1">
    <source>
        <dbReference type="EMBL" id="ABG99980.1"/>
    </source>
</evidence>
<name>Q0RXK6_RHOJR</name>
<dbReference type="SUPFAM" id="SSF55718">
    <property type="entry name" value="SCP-like"/>
    <property type="match status" value="1"/>
</dbReference>
<dbReference type="Proteomes" id="UP000008710">
    <property type="component" value="Plasmid pRHL1"/>
</dbReference>
<proteinExistence type="predicted"/>
<evidence type="ECO:0008006" key="3">
    <source>
        <dbReference type="Google" id="ProtNLM"/>
    </source>
</evidence>
<dbReference type="InterPro" id="IPR036527">
    <property type="entry name" value="SCP2_sterol-bd_dom_sf"/>
</dbReference>
<dbReference type="EMBL" id="CP000432">
    <property type="protein sequence ID" value="ABG99980.1"/>
    <property type="molecule type" value="Genomic_DNA"/>
</dbReference>
<accession>Q0RXK6</accession>
<protein>
    <recommendedName>
        <fullName evidence="3">SCP2 domain-containing protein</fullName>
    </recommendedName>
</protein>
<organism evidence="1 2">
    <name type="scientific">Rhodococcus jostii (strain RHA1)</name>
    <dbReference type="NCBI Taxonomy" id="101510"/>
    <lineage>
        <taxon>Bacteria</taxon>
        <taxon>Bacillati</taxon>
        <taxon>Actinomycetota</taxon>
        <taxon>Actinomycetes</taxon>
        <taxon>Mycobacteriales</taxon>
        <taxon>Nocardiaceae</taxon>
        <taxon>Rhodococcus</taxon>
    </lineage>
</organism>
<dbReference type="HOGENOM" id="CLU_130961_0_0_11"/>
<dbReference type="AlphaFoldDB" id="Q0RXK6"/>